<proteinExistence type="predicted"/>
<accession>A0A0B7HHT5</accession>
<keyword evidence="2" id="KW-1185">Reference proteome</keyword>
<evidence type="ECO:0008006" key="3">
    <source>
        <dbReference type="Google" id="ProtNLM"/>
    </source>
</evidence>
<dbReference type="AlphaFoldDB" id="A0A0B7HHT5"/>
<dbReference type="Proteomes" id="UP000038055">
    <property type="component" value="Unassembled WGS sequence"/>
</dbReference>
<dbReference type="EMBL" id="CDOD01000056">
    <property type="protein sequence ID" value="CEN39276.1"/>
    <property type="molecule type" value="Genomic_DNA"/>
</dbReference>
<evidence type="ECO:0000313" key="2">
    <source>
        <dbReference type="Proteomes" id="UP000038055"/>
    </source>
</evidence>
<name>A0A0B7HHT5_9FLAO</name>
<sequence length="204" mass="24447">MRLLFILFIFTSFCFAQVKEYKNNDFRLDLKLPHINHLYLNPNKKFKDNQFGFHGWGIGFEYSYGKKHFVETSASFILTFHLPFPIHIDSEYTKTLLSYYFSMTNNFVRNRFTFGYGINYAVNIRSEIYRNLSLEDRPLPENTFYANRNLGITFNSYYRATNSLHIGIIYRPSLINLNNGIRPIYEQLISFELNWKIKLFNFKK</sequence>
<protein>
    <recommendedName>
        <fullName evidence="3">Outer membrane protein beta-barrel domain-containing protein</fullName>
    </recommendedName>
</protein>
<evidence type="ECO:0000313" key="1">
    <source>
        <dbReference type="EMBL" id="CEN39276.1"/>
    </source>
</evidence>
<dbReference type="STRING" id="28189.CCYN74_100070"/>
<reference evidence="2" key="1">
    <citation type="submission" date="2015-01" db="EMBL/GenBank/DDBJ databases">
        <authorList>
            <person name="MANFREDI Pablo"/>
        </authorList>
    </citation>
    <scope>NUCLEOTIDE SEQUENCE [LARGE SCALE GENOMIC DNA]</scope>
    <source>
        <strain evidence="2">Ccyn2B</strain>
    </source>
</reference>
<organism evidence="1 2">
    <name type="scientific">Capnocytophaga cynodegmi</name>
    <dbReference type="NCBI Taxonomy" id="28189"/>
    <lineage>
        <taxon>Bacteria</taxon>
        <taxon>Pseudomonadati</taxon>
        <taxon>Bacteroidota</taxon>
        <taxon>Flavobacteriia</taxon>
        <taxon>Flavobacteriales</taxon>
        <taxon>Flavobacteriaceae</taxon>
        <taxon>Capnocytophaga</taxon>
    </lineage>
</organism>
<gene>
    <name evidence="1" type="ORF">CCYN2B_60079</name>
</gene>
<dbReference type="RefSeq" id="WP_041994302.1">
    <property type="nucleotide sequence ID" value="NZ_CDOD01000056.1"/>
</dbReference>